<dbReference type="SUPFAM" id="SSF51569">
    <property type="entry name" value="Aldolase"/>
    <property type="match status" value="1"/>
</dbReference>
<name>A0A537JA28_9BACT</name>
<gene>
    <name evidence="3" type="ORF">E6H03_08400</name>
</gene>
<accession>A0A537JA28</accession>
<reference evidence="3 4" key="1">
    <citation type="journal article" date="2019" name="Nat. Microbiol.">
        <title>Mediterranean grassland soil C-N compound turnover is dependent on rainfall and depth, and is mediated by genomically divergent microorganisms.</title>
        <authorList>
            <person name="Diamond S."/>
            <person name="Andeer P.F."/>
            <person name="Li Z."/>
            <person name="Crits-Christoph A."/>
            <person name="Burstein D."/>
            <person name="Anantharaman K."/>
            <person name="Lane K.R."/>
            <person name="Thomas B.C."/>
            <person name="Pan C."/>
            <person name="Northen T.R."/>
            <person name="Banfield J.F."/>
        </authorList>
    </citation>
    <scope>NUCLEOTIDE SEQUENCE [LARGE SCALE GENOMIC DNA]</scope>
    <source>
        <strain evidence="3">NP_6</strain>
    </source>
</reference>
<proteinExistence type="predicted"/>
<evidence type="ECO:0000256" key="1">
    <source>
        <dbReference type="ARBA" id="ARBA00022679"/>
    </source>
</evidence>
<feature type="non-terminal residue" evidence="3">
    <location>
        <position position="33"/>
    </location>
</feature>
<dbReference type="InterPro" id="IPR002034">
    <property type="entry name" value="AIPM/Hcit_synth_CS"/>
</dbReference>
<dbReference type="AlphaFoldDB" id="A0A537JA28"/>
<feature type="domain" description="Pyruvate carboxyltransferase" evidence="2">
    <location>
        <begin position="7"/>
        <end position="33"/>
    </location>
</feature>
<dbReference type="EMBL" id="VBAN01000261">
    <property type="protein sequence ID" value="TMI80418.1"/>
    <property type="molecule type" value="Genomic_DNA"/>
</dbReference>
<keyword evidence="1" id="KW-0808">Transferase</keyword>
<dbReference type="PROSITE" id="PS50991">
    <property type="entry name" value="PYR_CT"/>
    <property type="match status" value="1"/>
</dbReference>
<evidence type="ECO:0000313" key="3">
    <source>
        <dbReference type="EMBL" id="TMI80418.1"/>
    </source>
</evidence>
<dbReference type="Proteomes" id="UP000318093">
    <property type="component" value="Unassembled WGS sequence"/>
</dbReference>
<dbReference type="GO" id="GO:0016829">
    <property type="term" value="F:lyase activity"/>
    <property type="evidence" value="ECO:0007669"/>
    <property type="project" value="UniProtKB-KW"/>
</dbReference>
<evidence type="ECO:0000313" key="4">
    <source>
        <dbReference type="Proteomes" id="UP000318093"/>
    </source>
</evidence>
<comment type="caution">
    <text evidence="3">The sequence shown here is derived from an EMBL/GenBank/DDBJ whole genome shotgun (WGS) entry which is preliminary data.</text>
</comment>
<sequence>MRLPARVTIEEVGLRDGLQLIGTVVPVAVKLRL</sequence>
<evidence type="ECO:0000259" key="2">
    <source>
        <dbReference type="PROSITE" id="PS50991"/>
    </source>
</evidence>
<dbReference type="GO" id="GO:0046912">
    <property type="term" value="F:acyltransferase activity, acyl groups converted into alkyl on transfer"/>
    <property type="evidence" value="ECO:0007669"/>
    <property type="project" value="InterPro"/>
</dbReference>
<dbReference type="GO" id="GO:0019752">
    <property type="term" value="P:carboxylic acid metabolic process"/>
    <property type="evidence" value="ECO:0007669"/>
    <property type="project" value="InterPro"/>
</dbReference>
<organism evidence="3 4">
    <name type="scientific">Candidatus Segetimicrobium genomatis</name>
    <dbReference type="NCBI Taxonomy" id="2569760"/>
    <lineage>
        <taxon>Bacteria</taxon>
        <taxon>Bacillati</taxon>
        <taxon>Candidatus Sysuimicrobiota</taxon>
        <taxon>Candidatus Sysuimicrobiia</taxon>
        <taxon>Candidatus Sysuimicrobiales</taxon>
        <taxon>Candidatus Segetimicrobiaceae</taxon>
        <taxon>Candidatus Segetimicrobium</taxon>
    </lineage>
</organism>
<keyword evidence="3" id="KW-0456">Lyase</keyword>
<dbReference type="InterPro" id="IPR000891">
    <property type="entry name" value="PYR_CT"/>
</dbReference>
<dbReference type="PROSITE" id="PS00815">
    <property type="entry name" value="AIPM_HOMOCIT_SYNTH_1"/>
    <property type="match status" value="1"/>
</dbReference>
<protein>
    <submittedName>
        <fullName evidence="3">Hydroxymethylglutaryl-CoA lyase</fullName>
    </submittedName>
</protein>